<keyword evidence="2" id="KW-1133">Transmembrane helix</keyword>
<dbReference type="Proteomes" id="UP000198211">
    <property type="component" value="Unassembled WGS sequence"/>
</dbReference>
<keyword evidence="2" id="KW-0472">Membrane</keyword>
<name>A0A225WWX1_9STRA</name>
<evidence type="ECO:0008006" key="5">
    <source>
        <dbReference type="Google" id="ProtNLM"/>
    </source>
</evidence>
<dbReference type="AlphaFoldDB" id="A0A225WWX1"/>
<feature type="region of interest" description="Disordered" evidence="1">
    <location>
        <begin position="72"/>
        <end position="94"/>
    </location>
</feature>
<keyword evidence="4" id="KW-1185">Reference proteome</keyword>
<organism evidence="3 4">
    <name type="scientific">Phytophthora megakarya</name>
    <dbReference type="NCBI Taxonomy" id="4795"/>
    <lineage>
        <taxon>Eukaryota</taxon>
        <taxon>Sar</taxon>
        <taxon>Stramenopiles</taxon>
        <taxon>Oomycota</taxon>
        <taxon>Peronosporomycetes</taxon>
        <taxon>Peronosporales</taxon>
        <taxon>Peronosporaceae</taxon>
        <taxon>Phytophthora</taxon>
    </lineage>
</organism>
<sequence>MGLVHLHVVQVVAVTMVVLLVNIATVSSNTIANFDTTRTLLSFEDFNQLKSRESNELLSNEEERGLGAVIGGAAVGNQGTTPDKQKDGGKTETVTKYSNNGVWQRFVSERSEVELNLQKHGDFDNG</sequence>
<evidence type="ECO:0000313" key="3">
    <source>
        <dbReference type="EMBL" id="OWZ21559.1"/>
    </source>
</evidence>
<comment type="caution">
    <text evidence="3">The sequence shown here is derived from an EMBL/GenBank/DDBJ whole genome shotgun (WGS) entry which is preliminary data.</text>
</comment>
<feature type="transmembrane region" description="Helical" evidence="2">
    <location>
        <begin position="6"/>
        <end position="24"/>
    </location>
</feature>
<gene>
    <name evidence="3" type="ORF">PHMEG_0003873</name>
</gene>
<protein>
    <recommendedName>
        <fullName evidence="5">RxLR effector protein</fullName>
    </recommendedName>
</protein>
<reference evidence="4" key="1">
    <citation type="submission" date="2017-03" db="EMBL/GenBank/DDBJ databases">
        <title>Phytopthora megakarya and P. palmivora, two closely related causual agents of cacao black pod achieved similar genome size and gene model numbers by different mechanisms.</title>
        <authorList>
            <person name="Ali S."/>
            <person name="Shao J."/>
            <person name="Larry D.J."/>
            <person name="Kronmiller B."/>
            <person name="Shen D."/>
            <person name="Strem M.D."/>
            <person name="Melnick R.L."/>
            <person name="Guiltinan M.J."/>
            <person name="Tyler B.M."/>
            <person name="Meinhardt L.W."/>
            <person name="Bailey B.A."/>
        </authorList>
    </citation>
    <scope>NUCLEOTIDE SEQUENCE [LARGE SCALE GENOMIC DNA]</scope>
    <source>
        <strain evidence="4">zdho120</strain>
    </source>
</reference>
<keyword evidence="2" id="KW-0812">Transmembrane</keyword>
<accession>A0A225WWX1</accession>
<proteinExistence type="predicted"/>
<evidence type="ECO:0000313" key="4">
    <source>
        <dbReference type="Proteomes" id="UP000198211"/>
    </source>
</evidence>
<evidence type="ECO:0000256" key="2">
    <source>
        <dbReference type="SAM" id="Phobius"/>
    </source>
</evidence>
<evidence type="ECO:0000256" key="1">
    <source>
        <dbReference type="SAM" id="MobiDB-lite"/>
    </source>
</evidence>
<dbReference type="EMBL" id="NBNE01000211">
    <property type="protein sequence ID" value="OWZ21559.1"/>
    <property type="molecule type" value="Genomic_DNA"/>
</dbReference>